<evidence type="ECO:0000259" key="2">
    <source>
        <dbReference type="PROSITE" id="PS51352"/>
    </source>
</evidence>
<evidence type="ECO:0000313" key="3">
    <source>
        <dbReference type="EMBL" id="SUN75857.1"/>
    </source>
</evidence>
<keyword evidence="1" id="KW-0732">Signal</keyword>
<keyword evidence="4" id="KW-1185">Reference proteome</keyword>
<dbReference type="InterPro" id="IPR013766">
    <property type="entry name" value="Thioredoxin_domain"/>
</dbReference>
<dbReference type="PANTHER" id="PTHR42852">
    <property type="entry name" value="THIOL:DISULFIDE INTERCHANGE PROTEIN DSBE"/>
    <property type="match status" value="1"/>
</dbReference>
<dbReference type="STRING" id="1123307.GCA_000380065_01684"/>
<dbReference type="SUPFAM" id="SSF52833">
    <property type="entry name" value="Thioredoxin-like"/>
    <property type="match status" value="1"/>
</dbReference>
<evidence type="ECO:0000256" key="1">
    <source>
        <dbReference type="SAM" id="SignalP"/>
    </source>
</evidence>
<accession>A0A380KXL2</accession>
<dbReference type="Gene3D" id="3.40.30.10">
    <property type="entry name" value="Glutaredoxin"/>
    <property type="match status" value="1"/>
</dbReference>
<dbReference type="InterPro" id="IPR050553">
    <property type="entry name" value="Thioredoxin_ResA/DsbE_sf"/>
</dbReference>
<dbReference type="GO" id="GO:0016491">
    <property type="term" value="F:oxidoreductase activity"/>
    <property type="evidence" value="ECO:0007669"/>
    <property type="project" value="InterPro"/>
</dbReference>
<organism evidence="3 4">
    <name type="scientific">Streptococcus massiliensis</name>
    <dbReference type="NCBI Taxonomy" id="313439"/>
    <lineage>
        <taxon>Bacteria</taxon>
        <taxon>Bacillati</taxon>
        <taxon>Bacillota</taxon>
        <taxon>Bacilli</taxon>
        <taxon>Lactobacillales</taxon>
        <taxon>Streptococcaceae</taxon>
        <taxon>Streptococcus</taxon>
    </lineage>
</organism>
<dbReference type="PROSITE" id="PS51257">
    <property type="entry name" value="PROKAR_LIPOPROTEIN"/>
    <property type="match status" value="1"/>
</dbReference>
<dbReference type="PROSITE" id="PS51352">
    <property type="entry name" value="THIOREDOXIN_2"/>
    <property type="match status" value="1"/>
</dbReference>
<dbReference type="Proteomes" id="UP000254634">
    <property type="component" value="Unassembled WGS sequence"/>
</dbReference>
<reference evidence="3" key="1">
    <citation type="submission" date="2018-06" db="EMBL/GenBank/DDBJ databases">
        <authorList>
            <consortium name="Pathogen Informatics"/>
            <person name="Doyle S."/>
        </authorList>
    </citation>
    <scope>NUCLEOTIDE SEQUENCE [LARGE SCALE GENOMIC DNA]</scope>
    <source>
        <strain evidence="3">NCTC13765</strain>
    </source>
</reference>
<gene>
    <name evidence="3" type="primary">tlpA</name>
    <name evidence="3" type="ORF">NCTC13765_00297</name>
</gene>
<feature type="signal peptide" evidence="1">
    <location>
        <begin position="1"/>
        <end position="21"/>
    </location>
</feature>
<dbReference type="EMBL" id="UHFR01000005">
    <property type="protein sequence ID" value="SUN75857.1"/>
    <property type="molecule type" value="Genomic_DNA"/>
</dbReference>
<dbReference type="CDD" id="cd02966">
    <property type="entry name" value="TlpA_like_family"/>
    <property type="match status" value="1"/>
</dbReference>
<proteinExistence type="predicted"/>
<feature type="domain" description="Thioredoxin" evidence="2">
    <location>
        <begin position="46"/>
        <end position="188"/>
    </location>
</feature>
<dbReference type="AlphaFoldDB" id="A0A380KXL2"/>
<sequence>MKARKSIPHLLVGLACLSLLAACGKNNTTNSSSNTKAAEKTSVKQLSQGQKANDFTLKDVNGKTYQLSKLKGKKVYLKFWASWCSICLASLPDANELAAKADPDTVVLSVVSPKHKGEKSEEDFKKWYKGLNYKSLPVLIDPEGKLLKEYGVRSYPTGVYIGTDGTIAKTHVGFSEKSEIEKTLKSIK</sequence>
<dbReference type="RefSeq" id="WP_018372399.1">
    <property type="nucleotide sequence ID" value="NZ_UHFR01000005.1"/>
</dbReference>
<dbReference type="InterPro" id="IPR036249">
    <property type="entry name" value="Thioredoxin-like_sf"/>
</dbReference>
<dbReference type="InterPro" id="IPR013740">
    <property type="entry name" value="Redoxin"/>
</dbReference>
<dbReference type="OrthoDB" id="25753at2"/>
<name>A0A380KXL2_9STRE</name>
<protein>
    <submittedName>
        <fullName evidence="3">Thiol-disulfide oxidoreductase</fullName>
    </submittedName>
</protein>
<dbReference type="Pfam" id="PF08534">
    <property type="entry name" value="Redoxin"/>
    <property type="match status" value="1"/>
</dbReference>
<evidence type="ECO:0000313" key="4">
    <source>
        <dbReference type="Proteomes" id="UP000254634"/>
    </source>
</evidence>
<dbReference type="PANTHER" id="PTHR42852:SF16">
    <property type="entry name" value="THIOL:DISULFIDE INTERCHANGE PROTEIN TLPA"/>
    <property type="match status" value="1"/>
</dbReference>
<feature type="chain" id="PRO_5039530488" evidence="1">
    <location>
        <begin position="22"/>
        <end position="188"/>
    </location>
</feature>